<dbReference type="GeneID" id="39591305"/>
<evidence type="ECO:0000256" key="9">
    <source>
        <dbReference type="SAM" id="Phobius"/>
    </source>
</evidence>
<evidence type="ECO:0000313" key="13">
    <source>
        <dbReference type="Proteomes" id="UP000279236"/>
    </source>
</evidence>
<keyword evidence="5 9" id="KW-0472">Membrane</keyword>
<keyword evidence="6" id="KW-0325">Glycoprotein</keyword>
<dbReference type="STRING" id="105984.A0A427XWK5"/>
<dbReference type="EMBL" id="RSCE01000004">
    <property type="protein sequence ID" value="RSH83105.1"/>
    <property type="molecule type" value="Genomic_DNA"/>
</dbReference>
<keyword evidence="4 10" id="KW-0732">Signal</keyword>
<comment type="caution">
    <text evidence="12">The sequence shown here is derived from an EMBL/GenBank/DDBJ whole genome shotgun (WGS) entry which is preliminary data.</text>
</comment>
<dbReference type="GO" id="GO:0098552">
    <property type="term" value="C:side of membrane"/>
    <property type="evidence" value="ECO:0007669"/>
    <property type="project" value="UniProtKB-KW"/>
</dbReference>
<protein>
    <recommendedName>
        <fullName evidence="11">Copper acquisition factor BIM1-like domain-containing protein</fullName>
    </recommendedName>
</protein>
<evidence type="ECO:0000256" key="10">
    <source>
        <dbReference type="SAM" id="SignalP"/>
    </source>
</evidence>
<feature type="signal peptide" evidence="10">
    <location>
        <begin position="1"/>
        <end position="19"/>
    </location>
</feature>
<organism evidence="12 13">
    <name type="scientific">Apiotrichum porosum</name>
    <dbReference type="NCBI Taxonomy" id="105984"/>
    <lineage>
        <taxon>Eukaryota</taxon>
        <taxon>Fungi</taxon>
        <taxon>Dikarya</taxon>
        <taxon>Basidiomycota</taxon>
        <taxon>Agaricomycotina</taxon>
        <taxon>Tremellomycetes</taxon>
        <taxon>Trichosporonales</taxon>
        <taxon>Trichosporonaceae</taxon>
        <taxon>Apiotrichum</taxon>
    </lineage>
</organism>
<evidence type="ECO:0000256" key="4">
    <source>
        <dbReference type="ARBA" id="ARBA00022729"/>
    </source>
</evidence>
<evidence type="ECO:0000256" key="1">
    <source>
        <dbReference type="ARBA" id="ARBA00004609"/>
    </source>
</evidence>
<reference evidence="12 13" key="1">
    <citation type="submission" date="2018-11" db="EMBL/GenBank/DDBJ databases">
        <title>Genome sequence of Apiotrichum porosum DSM 27194.</title>
        <authorList>
            <person name="Aliyu H."/>
            <person name="Gorte O."/>
            <person name="Ochsenreither K."/>
        </authorList>
    </citation>
    <scope>NUCLEOTIDE SEQUENCE [LARGE SCALE GENOMIC DNA]</scope>
    <source>
        <strain evidence="12 13">DSM 27194</strain>
    </source>
</reference>
<dbReference type="InterPro" id="IPR046530">
    <property type="entry name" value="BIM1-like_dom"/>
</dbReference>
<name>A0A427XWK5_9TREE</name>
<feature type="chain" id="PRO_5018969867" description="Copper acquisition factor BIM1-like domain-containing protein" evidence="10">
    <location>
        <begin position="20"/>
        <end position="293"/>
    </location>
</feature>
<evidence type="ECO:0000259" key="11">
    <source>
        <dbReference type="Pfam" id="PF20238"/>
    </source>
</evidence>
<dbReference type="AlphaFoldDB" id="A0A427XWK5"/>
<accession>A0A427XWK5</accession>
<keyword evidence="9" id="KW-1133">Transmembrane helix</keyword>
<evidence type="ECO:0000256" key="6">
    <source>
        <dbReference type="ARBA" id="ARBA00023180"/>
    </source>
</evidence>
<feature type="domain" description="Copper acquisition factor BIM1-like" evidence="11">
    <location>
        <begin position="36"/>
        <end position="177"/>
    </location>
</feature>
<feature type="region of interest" description="Disordered" evidence="8">
    <location>
        <begin position="273"/>
        <end position="293"/>
    </location>
</feature>
<dbReference type="Pfam" id="PF20238">
    <property type="entry name" value="BIM1-like_dom"/>
    <property type="match status" value="1"/>
</dbReference>
<dbReference type="CDD" id="cd21176">
    <property type="entry name" value="LPMO_auxiliary-like"/>
    <property type="match status" value="1"/>
</dbReference>
<dbReference type="OrthoDB" id="2587363at2759"/>
<dbReference type="GO" id="GO:0005886">
    <property type="term" value="C:plasma membrane"/>
    <property type="evidence" value="ECO:0007669"/>
    <property type="project" value="UniProtKB-SubCell"/>
</dbReference>
<evidence type="ECO:0000256" key="2">
    <source>
        <dbReference type="ARBA" id="ARBA00022475"/>
    </source>
</evidence>
<dbReference type="PANTHER" id="PTHR34992">
    <property type="entry name" value="HYPHAL ANASTAMOSIS-7 PROTEIN"/>
    <property type="match status" value="1"/>
</dbReference>
<evidence type="ECO:0000256" key="7">
    <source>
        <dbReference type="ARBA" id="ARBA00023288"/>
    </source>
</evidence>
<evidence type="ECO:0000256" key="3">
    <source>
        <dbReference type="ARBA" id="ARBA00022622"/>
    </source>
</evidence>
<keyword evidence="7" id="KW-0449">Lipoprotein</keyword>
<proteinExistence type="predicted"/>
<feature type="transmembrane region" description="Helical" evidence="9">
    <location>
        <begin position="241"/>
        <end position="262"/>
    </location>
</feature>
<dbReference type="InterPro" id="IPR046936">
    <property type="entry name" value="BIM1-like"/>
</dbReference>
<gene>
    <name evidence="12" type="ORF">EHS24_006762</name>
</gene>
<evidence type="ECO:0000313" key="12">
    <source>
        <dbReference type="EMBL" id="RSH83105.1"/>
    </source>
</evidence>
<keyword evidence="3" id="KW-0336">GPI-anchor</keyword>
<comment type="subcellular location">
    <subcellularLocation>
        <location evidence="1">Cell membrane</location>
        <topology evidence="1">Lipid-anchor</topology>
        <topology evidence="1">GPI-anchor</topology>
    </subcellularLocation>
</comment>
<keyword evidence="13" id="KW-1185">Reference proteome</keyword>
<dbReference type="PANTHER" id="PTHR34992:SF5">
    <property type="entry name" value="ANCHORED PROTEIN, PUTATIVE (AFU_ORTHOLOGUE AFUA_6G02800)-RELATED"/>
    <property type="match status" value="1"/>
</dbReference>
<evidence type="ECO:0000256" key="5">
    <source>
        <dbReference type="ARBA" id="ARBA00023136"/>
    </source>
</evidence>
<dbReference type="RefSeq" id="XP_028477057.1">
    <property type="nucleotide sequence ID" value="XM_028622165.1"/>
</dbReference>
<evidence type="ECO:0000256" key="8">
    <source>
        <dbReference type="SAM" id="MobiDB-lite"/>
    </source>
</evidence>
<dbReference type="Proteomes" id="UP000279236">
    <property type="component" value="Unassembled WGS sequence"/>
</dbReference>
<sequence length="293" mass="30138">MLFNALLAATSASLATAAALPLSPRANASITDFTTSPVSWSFPPGRGFSAQTATEAPCGGFAATTPTTFPLTNGQISLLQETAVDDLNFLWYKGSNPTKFHEFSTYTNTIADIGAGHYCGHAPDFSSLGFVDGDVATLLLIYYLDGQKEWYYQCADVKLVETSSYVKTADYVCGNYTSELEVASEADSLQLNGGSSLTSATMPADMVHPTTGAAAAAASVTGSSSSSSSVNTDSGLSAAEGGGIGAGVTFGVIALILAALYATGRVHFGRRNAPVSLDSSSSSSSLPIKQRAV</sequence>
<keyword evidence="2" id="KW-1003">Cell membrane</keyword>
<keyword evidence="9" id="KW-0812">Transmembrane</keyword>